<organism evidence="3">
    <name type="scientific">Oryza glumipatula</name>
    <dbReference type="NCBI Taxonomy" id="40148"/>
    <lineage>
        <taxon>Eukaryota</taxon>
        <taxon>Viridiplantae</taxon>
        <taxon>Streptophyta</taxon>
        <taxon>Embryophyta</taxon>
        <taxon>Tracheophyta</taxon>
        <taxon>Spermatophyta</taxon>
        <taxon>Magnoliopsida</taxon>
        <taxon>Liliopsida</taxon>
        <taxon>Poales</taxon>
        <taxon>Poaceae</taxon>
        <taxon>BOP clade</taxon>
        <taxon>Oryzoideae</taxon>
        <taxon>Oryzeae</taxon>
        <taxon>Oryzinae</taxon>
        <taxon>Oryza</taxon>
    </lineage>
</organism>
<dbReference type="PANTHER" id="PTHR13356">
    <property type="entry name" value="OB FOLD NUCLEIC ACID BINDING PROTEIN-RELATED"/>
    <property type="match status" value="1"/>
</dbReference>
<dbReference type="HOGENOM" id="CLU_567900_0_0_1"/>
<dbReference type="PANTHER" id="PTHR13356:SF0">
    <property type="entry name" value="SOSS COMPLEX SUBUNIT B HOMOLOG"/>
    <property type="match status" value="1"/>
</dbReference>
<dbReference type="AlphaFoldDB" id="A0A0E0ALG8"/>
<dbReference type="GO" id="GO:0044818">
    <property type="term" value="P:mitotic G2/M transition checkpoint"/>
    <property type="evidence" value="ECO:0007669"/>
    <property type="project" value="TreeGrafter"/>
</dbReference>
<protein>
    <recommendedName>
        <fullName evidence="5">OB domain-containing protein</fullName>
    </recommendedName>
</protein>
<dbReference type="eggNOG" id="KOG3416">
    <property type="taxonomic scope" value="Eukaryota"/>
</dbReference>
<dbReference type="STRING" id="40148.A0A0E0ALG8"/>
<dbReference type="GO" id="GO:0010212">
    <property type="term" value="P:response to ionizing radiation"/>
    <property type="evidence" value="ECO:0007669"/>
    <property type="project" value="TreeGrafter"/>
</dbReference>
<feature type="compositionally biased region" description="Polar residues" evidence="2">
    <location>
        <begin position="199"/>
        <end position="212"/>
    </location>
</feature>
<accession>A0A0E0ALG8</accession>
<dbReference type="Proteomes" id="UP000026961">
    <property type="component" value="Chromosome 7"/>
</dbReference>
<proteinExistence type="predicted"/>
<reference evidence="3" key="1">
    <citation type="submission" date="2015-04" db="UniProtKB">
        <authorList>
            <consortium name="EnsemblPlants"/>
        </authorList>
    </citation>
    <scope>IDENTIFICATION</scope>
</reference>
<dbReference type="Gramene" id="OGLUM07G18640.1">
    <property type="protein sequence ID" value="OGLUM07G18640.1"/>
    <property type="gene ID" value="OGLUM07G18640"/>
</dbReference>
<keyword evidence="1" id="KW-0238">DNA-binding</keyword>
<feature type="region of interest" description="Disordered" evidence="2">
    <location>
        <begin position="187"/>
        <end position="254"/>
    </location>
</feature>
<keyword evidence="4" id="KW-1185">Reference proteome</keyword>
<dbReference type="FunFam" id="2.40.50.140:FF:000072">
    <property type="entry name" value="SOSS complex subunit B2"/>
    <property type="match status" value="2"/>
</dbReference>
<reference evidence="3" key="2">
    <citation type="submission" date="2018-05" db="EMBL/GenBank/DDBJ databases">
        <title>OgluRS3 (Oryza glumaepatula Reference Sequence Version 3).</title>
        <authorList>
            <person name="Zhang J."/>
            <person name="Kudrna D."/>
            <person name="Lee S."/>
            <person name="Talag J."/>
            <person name="Welchert J."/>
            <person name="Wing R.A."/>
        </authorList>
    </citation>
    <scope>NUCLEOTIDE SEQUENCE [LARGE SCALE GENOMIC DNA]</scope>
</reference>
<evidence type="ECO:0000256" key="2">
    <source>
        <dbReference type="SAM" id="MobiDB-lite"/>
    </source>
</evidence>
<evidence type="ECO:0000256" key="1">
    <source>
        <dbReference type="ARBA" id="ARBA00023125"/>
    </source>
</evidence>
<dbReference type="SUPFAM" id="SSF50249">
    <property type="entry name" value="Nucleic acid-binding proteins"/>
    <property type="match status" value="2"/>
</dbReference>
<sequence length="452" mass="48801">MAHKGPDAPVVSGINSGSTVKLKDLVPAATNNVNTTFIVLDKEARAAPPHGRADAREETCLALVADETAAAHFLLWGAERDAFEPGDIVRLTGGIFSYHRSNSLVLRAGRRGRAEKVGEFTMLFVETPNMSEVKWVRDPGDPRRMVQEAVVSPHSQVFKPLHTEYETILRCTFPSCLFRVAPMREGASSARDHDAVSPRPSQLASRNRSPISASAHLHSPAAGPPLGDPASESVGGAGPGARQPAHQTSRWQQRVQEEGEVWACAVRCGAAAGRSTSLRRRSPGYRASPMAHKGPDAPGVSGISRASTVKLKDLVPAATNNVNTTFIVLDKAARAPPPPHGRADAREETCLALVADETAAAHFLLWGAERDAFELGDIVRLTGAIFSYHRSNSLVLRAGRRGRAEKVGEFTMLFVETPNMSEVKWARDPGDPRRMVQEAVVSPHSQVFKPLQ</sequence>
<dbReference type="GO" id="GO:0005694">
    <property type="term" value="C:chromosome"/>
    <property type="evidence" value="ECO:0007669"/>
    <property type="project" value="UniProtKB-ARBA"/>
</dbReference>
<dbReference type="GO" id="GO:0003677">
    <property type="term" value="F:DNA binding"/>
    <property type="evidence" value="ECO:0007669"/>
    <property type="project" value="UniProtKB-KW"/>
</dbReference>
<evidence type="ECO:0000313" key="3">
    <source>
        <dbReference type="EnsemblPlants" id="OGLUM07G18640.1"/>
    </source>
</evidence>
<name>A0A0E0ALG8_9ORYZ</name>
<dbReference type="GO" id="GO:0000724">
    <property type="term" value="P:double-strand break repair via homologous recombination"/>
    <property type="evidence" value="ECO:0007669"/>
    <property type="project" value="TreeGrafter"/>
</dbReference>
<dbReference type="Gene3D" id="2.40.50.140">
    <property type="entry name" value="Nucleic acid-binding proteins"/>
    <property type="match status" value="2"/>
</dbReference>
<evidence type="ECO:0000313" key="4">
    <source>
        <dbReference type="Proteomes" id="UP000026961"/>
    </source>
</evidence>
<dbReference type="GO" id="GO:0070876">
    <property type="term" value="C:SOSS complex"/>
    <property type="evidence" value="ECO:0007669"/>
    <property type="project" value="TreeGrafter"/>
</dbReference>
<dbReference type="EnsemblPlants" id="OGLUM07G18640.1">
    <property type="protein sequence ID" value="OGLUM07G18640.1"/>
    <property type="gene ID" value="OGLUM07G18640"/>
</dbReference>
<feature type="region of interest" description="Disordered" evidence="2">
    <location>
        <begin position="278"/>
        <end position="301"/>
    </location>
</feature>
<evidence type="ECO:0008006" key="5">
    <source>
        <dbReference type="Google" id="ProtNLM"/>
    </source>
</evidence>
<dbReference type="InterPro" id="IPR012340">
    <property type="entry name" value="NA-bd_OB-fold"/>
</dbReference>
<feature type="compositionally biased region" description="Polar residues" evidence="2">
    <location>
        <begin position="245"/>
        <end position="254"/>
    </location>
</feature>
<dbReference type="InterPro" id="IPR051231">
    <property type="entry name" value="SOSS-B"/>
</dbReference>